<gene>
    <name evidence="2" type="ORF">OCL06_01925</name>
</gene>
<reference evidence="3" key="1">
    <citation type="submission" date="2023-07" db="EMBL/GenBank/DDBJ databases">
        <title>Study on multiphase classification of strain Alteromonas salexigens isolated from the Yellow Sea.</title>
        <authorList>
            <person name="Sun L."/>
        </authorList>
    </citation>
    <scope>NUCLEOTIDE SEQUENCE [LARGE SCALE GENOMIC DNA]</scope>
    <source>
        <strain evidence="3">ASW11-19</strain>
    </source>
</reference>
<proteinExistence type="predicted"/>
<comment type="caution">
    <text evidence="2">The sequence shown here is derived from an EMBL/GenBank/DDBJ whole genome shotgun (WGS) entry which is preliminary data.</text>
</comment>
<dbReference type="EMBL" id="JAOTJC010000004">
    <property type="protein sequence ID" value="MCU7553351.1"/>
    <property type="molecule type" value="Genomic_DNA"/>
</dbReference>
<feature type="compositionally biased region" description="Polar residues" evidence="1">
    <location>
        <begin position="1"/>
        <end position="13"/>
    </location>
</feature>
<keyword evidence="3" id="KW-1185">Reference proteome</keyword>
<dbReference type="Proteomes" id="UP001209257">
    <property type="component" value="Unassembled WGS sequence"/>
</dbReference>
<protein>
    <submittedName>
        <fullName evidence="2">Uncharacterized protein</fullName>
    </submittedName>
</protein>
<evidence type="ECO:0000256" key="1">
    <source>
        <dbReference type="SAM" id="MobiDB-lite"/>
    </source>
</evidence>
<feature type="region of interest" description="Disordered" evidence="1">
    <location>
        <begin position="1"/>
        <end position="20"/>
    </location>
</feature>
<evidence type="ECO:0000313" key="2">
    <source>
        <dbReference type="EMBL" id="MCU7553351.1"/>
    </source>
</evidence>
<name>A0ABT2VJF0_9ALTE</name>
<organism evidence="2 3">
    <name type="scientific">Alteromonas salexigens</name>
    <dbReference type="NCBI Taxonomy" id="2982530"/>
    <lineage>
        <taxon>Bacteria</taxon>
        <taxon>Pseudomonadati</taxon>
        <taxon>Pseudomonadota</taxon>
        <taxon>Gammaproteobacteria</taxon>
        <taxon>Alteromonadales</taxon>
        <taxon>Alteromonadaceae</taxon>
        <taxon>Alteromonas/Salinimonas group</taxon>
        <taxon>Alteromonas</taxon>
    </lineage>
</organism>
<dbReference type="RefSeq" id="WP_262992056.1">
    <property type="nucleotide sequence ID" value="NZ_JAOTJC010000004.1"/>
</dbReference>
<evidence type="ECO:0000313" key="3">
    <source>
        <dbReference type="Proteomes" id="UP001209257"/>
    </source>
</evidence>
<sequence>MSPSDQCHTTNDLSRPAIDAGMNARQTKPVIVNCDSNTNQILTLLSGITGGTLQCRERSDFEAFVDKPVTKLPSDRSPGWAAIPLCFIILFESDSALSVH</sequence>
<accession>A0ABT2VJF0</accession>